<proteinExistence type="predicted"/>
<evidence type="ECO:0000256" key="1">
    <source>
        <dbReference type="ARBA" id="ARBA00022679"/>
    </source>
</evidence>
<keyword evidence="1 3" id="KW-0808">Transferase</keyword>
<evidence type="ECO:0000313" key="4">
    <source>
        <dbReference type="Proteomes" id="UP000182466"/>
    </source>
</evidence>
<dbReference type="AlphaFoldDB" id="A0A1I7DLE5"/>
<name>A0A1I7DLE5_9RHOB</name>
<dbReference type="GO" id="GO:0009103">
    <property type="term" value="P:lipopolysaccharide biosynthetic process"/>
    <property type="evidence" value="ECO:0007669"/>
    <property type="project" value="TreeGrafter"/>
</dbReference>
<dbReference type="Proteomes" id="UP000182466">
    <property type="component" value="Unassembled WGS sequence"/>
</dbReference>
<evidence type="ECO:0000313" key="3">
    <source>
        <dbReference type="EMBL" id="SFU12509.1"/>
    </source>
</evidence>
<reference evidence="3 4" key="1">
    <citation type="submission" date="2016-10" db="EMBL/GenBank/DDBJ databases">
        <authorList>
            <person name="de Groot N.N."/>
        </authorList>
    </citation>
    <scope>NUCLEOTIDE SEQUENCE [LARGE SCALE GENOMIC DNA]</scope>
    <source>
        <strain evidence="3 4">CGMCC 1.10959</strain>
    </source>
</reference>
<sequence>MWKVFKAQVNKERKFSVRSIVFIQNGDFREAFKRFADGGAETYRDQKKSVDFVAALAPKARVTTVAFGPKAYRTELAPNLWAVGLRRDGLRSSGIARVFDDTAPSHIVLRTPHLGFLRETQKRKIWLLPVFADIFVRKGVRTALQNFTVRRALQRSRSPCVSNHSLNASRSLVSALGVPSEKVVPWDWSRVPLAGACKAGVADPASPTAFFAGAMTEAKGVGDCLEAIAELRKGGVNFSMAFAGPGDLRHWEKVAETLGIWDQVRFLGMISNADVRREMHRHDFVIVPSRHSYAEGLPNTIYEGLASRSVLIISDHPAFVGRLKPGEECLMYPAANPKALAQCLKQATEDRELYKRVSENSERAHDGLYIGLEWSALVETFLDDPENRSGWVERNSLKSSMS</sequence>
<keyword evidence="4" id="KW-1185">Reference proteome</keyword>
<dbReference type="SUPFAM" id="SSF53756">
    <property type="entry name" value="UDP-Glycosyltransferase/glycogen phosphorylase"/>
    <property type="match status" value="1"/>
</dbReference>
<dbReference type="GO" id="GO:0016757">
    <property type="term" value="F:glycosyltransferase activity"/>
    <property type="evidence" value="ECO:0007669"/>
    <property type="project" value="InterPro"/>
</dbReference>
<dbReference type="PANTHER" id="PTHR46401:SF2">
    <property type="entry name" value="GLYCOSYLTRANSFERASE WBBK-RELATED"/>
    <property type="match status" value="1"/>
</dbReference>
<dbReference type="InterPro" id="IPR001296">
    <property type="entry name" value="Glyco_trans_1"/>
</dbReference>
<dbReference type="EMBL" id="FPAW01000030">
    <property type="protein sequence ID" value="SFU12509.1"/>
    <property type="molecule type" value="Genomic_DNA"/>
</dbReference>
<dbReference type="STRING" id="999627.SAMN05216236_13018"/>
<gene>
    <name evidence="3" type="ORF">SAMN05216236_13018</name>
</gene>
<dbReference type="Gene3D" id="3.40.50.2000">
    <property type="entry name" value="Glycogen Phosphorylase B"/>
    <property type="match status" value="1"/>
</dbReference>
<accession>A0A1I7DLE5</accession>
<dbReference type="Pfam" id="PF00534">
    <property type="entry name" value="Glycos_transf_1"/>
    <property type="match status" value="1"/>
</dbReference>
<organism evidence="3 4">
    <name type="scientific">Sedimentitalea nanhaiensis</name>
    <dbReference type="NCBI Taxonomy" id="999627"/>
    <lineage>
        <taxon>Bacteria</taxon>
        <taxon>Pseudomonadati</taxon>
        <taxon>Pseudomonadota</taxon>
        <taxon>Alphaproteobacteria</taxon>
        <taxon>Rhodobacterales</taxon>
        <taxon>Paracoccaceae</taxon>
        <taxon>Sedimentitalea</taxon>
    </lineage>
</organism>
<protein>
    <submittedName>
        <fullName evidence="3">Glycosyl transferases group 1</fullName>
    </submittedName>
</protein>
<evidence type="ECO:0000259" key="2">
    <source>
        <dbReference type="Pfam" id="PF00534"/>
    </source>
</evidence>
<dbReference type="CDD" id="cd03801">
    <property type="entry name" value="GT4_PimA-like"/>
    <property type="match status" value="1"/>
</dbReference>
<dbReference type="PANTHER" id="PTHR46401">
    <property type="entry name" value="GLYCOSYLTRANSFERASE WBBK-RELATED"/>
    <property type="match status" value="1"/>
</dbReference>
<feature type="domain" description="Glycosyl transferase family 1" evidence="2">
    <location>
        <begin position="206"/>
        <end position="362"/>
    </location>
</feature>